<reference evidence="6 7" key="1">
    <citation type="submission" date="2018-04" db="EMBL/GenBank/DDBJ databases">
        <authorList>
            <person name="Huttner S."/>
            <person name="Dainat J."/>
        </authorList>
    </citation>
    <scope>NUCLEOTIDE SEQUENCE [LARGE SCALE GENOMIC DNA]</scope>
</reference>
<evidence type="ECO:0000256" key="3">
    <source>
        <dbReference type="ARBA" id="ARBA00022989"/>
    </source>
</evidence>
<sequence length="345" mass="36890">MACPTGTPDWSGVTLETFNQTLLRNPALCTSCTCPLEIDGHILGDMSYYPSLAGNILFAALFGALLLLQVGFGMGSRTWGFLICMSAGLILEVLGYIARILMRDNMFTNTYFIMYLVCLTLGPAFFSAAIYLSLSRLVVIYAPGRARFRPQTYTYIFVGCDTIALLLQGVGGGLAAGADAGSTLSKDGINIMIAGVAWQVFSLALFGLLSFEFWLRARRPASSSTSSSSSHYNPAFAALRARRSFQPWFIVALALAGVFIFVRSVFRCAELSGGFSGKLANDEITFMLLEGTMIILACILLTAFHPGLVVGSEAWAAASWKAGAHGSPGDGEKAATVTAASSYRE</sequence>
<dbReference type="GO" id="GO:0005886">
    <property type="term" value="C:plasma membrane"/>
    <property type="evidence" value="ECO:0007669"/>
    <property type="project" value="TreeGrafter"/>
</dbReference>
<feature type="transmembrane region" description="Helical" evidence="5">
    <location>
        <begin position="52"/>
        <end position="72"/>
    </location>
</feature>
<evidence type="ECO:0000256" key="2">
    <source>
        <dbReference type="ARBA" id="ARBA00022692"/>
    </source>
</evidence>
<comment type="subcellular location">
    <subcellularLocation>
        <location evidence="1">Membrane</location>
        <topology evidence="1">Multi-pass membrane protein</topology>
    </subcellularLocation>
</comment>
<dbReference type="PANTHER" id="PTHR31465:SF9">
    <property type="entry name" value="SPHINGOID LONG-CHAIN BASE TRANSPORTER RSB1"/>
    <property type="match status" value="1"/>
</dbReference>
<keyword evidence="3 5" id="KW-1133">Transmembrane helix</keyword>
<name>A0A3S4AVB6_9PEZI</name>
<dbReference type="AlphaFoldDB" id="A0A3S4AVB6"/>
<dbReference type="Pfam" id="PF04479">
    <property type="entry name" value="RTA1"/>
    <property type="match status" value="1"/>
</dbReference>
<proteinExistence type="predicted"/>
<keyword evidence="2 5" id="KW-0812">Transmembrane</keyword>
<feature type="transmembrane region" description="Helical" evidence="5">
    <location>
        <begin position="79"/>
        <end position="100"/>
    </location>
</feature>
<evidence type="ECO:0000313" key="6">
    <source>
        <dbReference type="EMBL" id="SPQ26878.1"/>
    </source>
</evidence>
<organism evidence="6 7">
    <name type="scientific">Thermothielavioides terrestris</name>
    <dbReference type="NCBI Taxonomy" id="2587410"/>
    <lineage>
        <taxon>Eukaryota</taxon>
        <taxon>Fungi</taxon>
        <taxon>Dikarya</taxon>
        <taxon>Ascomycota</taxon>
        <taxon>Pezizomycotina</taxon>
        <taxon>Sordariomycetes</taxon>
        <taxon>Sordariomycetidae</taxon>
        <taxon>Sordariales</taxon>
        <taxon>Chaetomiaceae</taxon>
        <taxon>Thermothielavioides</taxon>
    </lineage>
</organism>
<feature type="transmembrane region" description="Helical" evidence="5">
    <location>
        <begin position="112"/>
        <end position="134"/>
    </location>
</feature>
<evidence type="ECO:0000256" key="4">
    <source>
        <dbReference type="ARBA" id="ARBA00023136"/>
    </source>
</evidence>
<gene>
    <name evidence="6" type="ORF">TT172_LOCUS9297</name>
</gene>
<evidence type="ECO:0000313" key="7">
    <source>
        <dbReference type="Proteomes" id="UP000289323"/>
    </source>
</evidence>
<protein>
    <submittedName>
        <fullName evidence="6">628a2901-203a-4053-818d-0be969a69477</fullName>
    </submittedName>
</protein>
<feature type="transmembrane region" description="Helical" evidence="5">
    <location>
        <begin position="286"/>
        <end position="304"/>
    </location>
</feature>
<dbReference type="EMBL" id="OUUZ01000018">
    <property type="protein sequence ID" value="SPQ26878.1"/>
    <property type="molecule type" value="Genomic_DNA"/>
</dbReference>
<feature type="transmembrane region" description="Helical" evidence="5">
    <location>
        <begin position="189"/>
        <end position="215"/>
    </location>
</feature>
<evidence type="ECO:0000256" key="1">
    <source>
        <dbReference type="ARBA" id="ARBA00004141"/>
    </source>
</evidence>
<dbReference type="PANTHER" id="PTHR31465">
    <property type="entry name" value="PROTEIN RTA1-RELATED"/>
    <property type="match status" value="1"/>
</dbReference>
<feature type="transmembrane region" description="Helical" evidence="5">
    <location>
        <begin position="155"/>
        <end position="177"/>
    </location>
</feature>
<dbReference type="InterPro" id="IPR007568">
    <property type="entry name" value="RTA1"/>
</dbReference>
<feature type="transmembrane region" description="Helical" evidence="5">
    <location>
        <begin position="248"/>
        <end position="266"/>
    </location>
</feature>
<evidence type="ECO:0000256" key="5">
    <source>
        <dbReference type="SAM" id="Phobius"/>
    </source>
</evidence>
<dbReference type="Proteomes" id="UP000289323">
    <property type="component" value="Unassembled WGS sequence"/>
</dbReference>
<accession>A0A3S4AVB6</accession>
<keyword evidence="4 5" id="KW-0472">Membrane</keyword>
<dbReference type="GO" id="GO:0000324">
    <property type="term" value="C:fungal-type vacuole"/>
    <property type="evidence" value="ECO:0007669"/>
    <property type="project" value="TreeGrafter"/>
</dbReference>